<dbReference type="Proteomes" id="UP000011740">
    <property type="component" value="Unassembled WGS sequence"/>
</dbReference>
<accession>M3B0D1</accession>
<evidence type="ECO:0000313" key="2">
    <source>
        <dbReference type="EMBL" id="EME99377.1"/>
    </source>
</evidence>
<reference evidence="2 3" key="1">
    <citation type="journal article" date="2013" name="Genome Announc.">
        <title>Whole-Genome Shotgun Assembly and Analysis of the Genome of Streptomyces mobaraensis DSM 40847, a Strain for Industrial Production of Microbial Transglutaminase.</title>
        <authorList>
            <person name="Yang H."/>
            <person name="He T."/>
            <person name="Wu W."/>
            <person name="Zhu W."/>
            <person name="Lu B."/>
            <person name="Sun W."/>
        </authorList>
    </citation>
    <scope>NUCLEOTIDE SEQUENCE [LARGE SCALE GENOMIC DNA]</scope>
    <source>
        <strain evidence="2 3">DSM 40847</strain>
    </source>
</reference>
<dbReference type="InterPro" id="IPR001387">
    <property type="entry name" value="Cro/C1-type_HTH"/>
</dbReference>
<dbReference type="eggNOG" id="COG0457">
    <property type="taxonomic scope" value="Bacteria"/>
</dbReference>
<feature type="region of interest" description="Disordered" evidence="1">
    <location>
        <begin position="128"/>
        <end position="161"/>
    </location>
</feature>
<dbReference type="CDD" id="cd00093">
    <property type="entry name" value="HTH_XRE"/>
    <property type="match status" value="1"/>
</dbReference>
<dbReference type="InterPro" id="IPR010982">
    <property type="entry name" value="Lambda_DNA-bd_dom_sf"/>
</dbReference>
<comment type="caution">
    <text evidence="2">The sequence shown here is derived from an EMBL/GenBank/DDBJ whole genome shotgun (WGS) entry which is preliminary data.</text>
</comment>
<gene>
    <name evidence="2" type="ORF">H340_16676</name>
</gene>
<name>M3B0D1_STRM1</name>
<dbReference type="AlphaFoldDB" id="M3B0D1"/>
<feature type="region of interest" description="Disordered" evidence="1">
    <location>
        <begin position="217"/>
        <end position="242"/>
    </location>
</feature>
<dbReference type="RefSeq" id="WP_004946476.1">
    <property type="nucleotide sequence ID" value="NZ_AORZ01000050.1"/>
</dbReference>
<dbReference type="eggNOG" id="COG0242">
    <property type="taxonomic scope" value="Bacteria"/>
</dbReference>
<dbReference type="STRING" id="1223523.H340_16676"/>
<sequence length="242" mass="25356">MKRAQYPGHVVAGLLDDARFADACARRDMGAVFRMLNHPGVSTRRLAEPAGISQGRLYDYMNGKSRVEKLSVFEEIADGLRIPGRLLGIASRPWEPQPPPSGIEAQTAPAGDDVSVVTTFREADKAAGGGRLYQAVPHHSTRRSPGGSSIPKAMSKPSGEAAAFSEMAGWTAHDSGRDALAARHFQRASHLAHASGDWSSAGNVAVGISHLALQTGDPSKAAHWAAAGPDIAARGPTPGSAR</sequence>
<feature type="region of interest" description="Disordered" evidence="1">
    <location>
        <begin position="92"/>
        <end position="112"/>
    </location>
</feature>
<evidence type="ECO:0000313" key="3">
    <source>
        <dbReference type="Proteomes" id="UP000011740"/>
    </source>
</evidence>
<dbReference type="GO" id="GO:0003677">
    <property type="term" value="F:DNA binding"/>
    <property type="evidence" value="ECO:0007669"/>
    <property type="project" value="InterPro"/>
</dbReference>
<proteinExistence type="predicted"/>
<organism evidence="2 3">
    <name type="scientific">Streptomyces mobaraensis (strain ATCC 29032 / DSM 40847 / JCM 4168 / NBRC 13819 / NCIMB 11159 / IPCR 16-22)</name>
    <dbReference type="NCBI Taxonomy" id="1223523"/>
    <lineage>
        <taxon>Bacteria</taxon>
        <taxon>Bacillati</taxon>
        <taxon>Actinomycetota</taxon>
        <taxon>Actinomycetes</taxon>
        <taxon>Kitasatosporales</taxon>
        <taxon>Streptomycetaceae</taxon>
        <taxon>Streptomyces</taxon>
    </lineage>
</organism>
<evidence type="ECO:0000256" key="1">
    <source>
        <dbReference type="SAM" id="MobiDB-lite"/>
    </source>
</evidence>
<dbReference type="SUPFAM" id="SSF47413">
    <property type="entry name" value="lambda repressor-like DNA-binding domains"/>
    <property type="match status" value="1"/>
</dbReference>
<protein>
    <submittedName>
        <fullName evidence="2">Uncharacterized protein</fullName>
    </submittedName>
</protein>
<dbReference type="EMBL" id="AORZ01000050">
    <property type="protein sequence ID" value="EME99377.1"/>
    <property type="molecule type" value="Genomic_DNA"/>
</dbReference>